<evidence type="ECO:0000256" key="2">
    <source>
        <dbReference type="ARBA" id="ARBA00023295"/>
    </source>
</evidence>
<keyword evidence="5" id="KW-1185">Reference proteome</keyword>
<dbReference type="Gene3D" id="3.30.379.10">
    <property type="entry name" value="Chitobiase/beta-hexosaminidase domain 2-like"/>
    <property type="match status" value="1"/>
</dbReference>
<feature type="domain" description="Beta-hexosaminidase bacterial type N-terminal" evidence="3">
    <location>
        <begin position="31"/>
        <end position="117"/>
    </location>
</feature>
<gene>
    <name evidence="4" type="ORF">FPZ49_04865</name>
</gene>
<dbReference type="OrthoDB" id="7167803at2"/>
<comment type="caution">
    <text evidence="4">The sequence shown here is derived from an EMBL/GenBank/DDBJ whole genome shotgun (WGS) entry which is preliminary data.</text>
</comment>
<organism evidence="4 5">
    <name type="scientific">Paenibacillus cremeus</name>
    <dbReference type="NCBI Taxonomy" id="2163881"/>
    <lineage>
        <taxon>Bacteria</taxon>
        <taxon>Bacillati</taxon>
        <taxon>Bacillota</taxon>
        <taxon>Bacilli</taxon>
        <taxon>Bacillales</taxon>
        <taxon>Paenibacillaceae</taxon>
        <taxon>Paenibacillus</taxon>
    </lineage>
</organism>
<dbReference type="RefSeq" id="WP_144843973.1">
    <property type="nucleotide sequence ID" value="NZ_VNJI01000004.1"/>
</dbReference>
<protein>
    <recommendedName>
        <fullName evidence="3">Beta-hexosaminidase bacterial type N-terminal domain-containing protein</fullName>
    </recommendedName>
</protein>
<evidence type="ECO:0000259" key="3">
    <source>
        <dbReference type="Pfam" id="PF02838"/>
    </source>
</evidence>
<name>A0A559KGA6_9BACL</name>
<evidence type="ECO:0000313" key="4">
    <source>
        <dbReference type="EMBL" id="TVY11167.1"/>
    </source>
</evidence>
<dbReference type="InterPro" id="IPR015882">
    <property type="entry name" value="HEX_bac_N"/>
</dbReference>
<sequence>MNQQQVCNGVQVTDISSASIYISASMPARGRTAVNILVEEIEKRTGIRLPVLDTPPADTRPVIAVHYLTEQGQNAPGPEGFRISTESRERFTITVEGADDRGVLYGVGKLLRLMYMTESHLQAPSSISLCETPHFPLRGHQLGYRPKTNAYDAWTPEIYSQYIRELALFGANSIEIMPPITDDDRTGPLMIYDPLFMMQHVSEVCDSMDLDVWIWYPNMGSEDNWYPASGNDEEFMKPDYLKLQLDERDEIFGSMKRVDHVFVPGGDPGALGAQDLFDFMAMQAEVLHKHHPHAQLWVSPQAFNPTDEWLNVFFENVRKEPEWLSGVVFGPWEKHSLPELRQLVPERIAIRSYPDITHSLSCQYPVPNWDTAFAMTLSRECINPRPVAQKHIHNSTKDDGIVGSLSYSEGINDDVNKFVWSGQDWNPETPVLDTLKEFARLFIGPQFEAGVSQGLLALERNFDGPIATSHQIPVTLQQWKAMEAIADEKVQNNYRFEQGLLRAYYDAYIQRRWIHEAELESKARDILAQAPSLGTLQAMELAEEMLDKKETEPVCAEYKLKCDDLADRLFEHIGAQLTVERHKAIGVIRGAFMDGIDLPLNDMAFLKDAFAIIRQLPTEQERLNALNDKIIHRTNPGIGGIYDNFALNHSISRVEHIHSWADDPGYLKTPLLRHNPAILQKALATSSTSTYTRLIKETLDRILPGLSSPPLAWVTYLNSYYSAPIKVTYTDLDPYASYVVKVMGLWGGRVRMLVNGKYADDTDVKYRGLLDEYPITPDQIPDGRLEIVWVNEESGVGPYINELWIIKQ</sequence>
<dbReference type="InterPro" id="IPR029018">
    <property type="entry name" value="Hex-like_dom2"/>
</dbReference>
<dbReference type="Proteomes" id="UP000317036">
    <property type="component" value="Unassembled WGS sequence"/>
</dbReference>
<proteinExistence type="predicted"/>
<dbReference type="AlphaFoldDB" id="A0A559KGA6"/>
<dbReference type="SUPFAM" id="SSF55545">
    <property type="entry name" value="beta-N-acetylhexosaminidase-like domain"/>
    <property type="match status" value="1"/>
</dbReference>
<keyword evidence="2" id="KW-0326">Glycosidase</keyword>
<dbReference type="Pfam" id="PF02838">
    <property type="entry name" value="Glyco_hydro_20b"/>
    <property type="match status" value="1"/>
</dbReference>
<dbReference type="GO" id="GO:0005975">
    <property type="term" value="P:carbohydrate metabolic process"/>
    <property type="evidence" value="ECO:0007669"/>
    <property type="project" value="UniProtKB-ARBA"/>
</dbReference>
<accession>A0A559KGA6</accession>
<dbReference type="GO" id="GO:0016798">
    <property type="term" value="F:hydrolase activity, acting on glycosyl bonds"/>
    <property type="evidence" value="ECO:0007669"/>
    <property type="project" value="UniProtKB-KW"/>
</dbReference>
<evidence type="ECO:0000256" key="1">
    <source>
        <dbReference type="ARBA" id="ARBA00022801"/>
    </source>
</evidence>
<dbReference type="EMBL" id="VNJI01000004">
    <property type="protein sequence ID" value="TVY11167.1"/>
    <property type="molecule type" value="Genomic_DNA"/>
</dbReference>
<reference evidence="4 5" key="1">
    <citation type="submission" date="2019-07" db="EMBL/GenBank/DDBJ databases">
        <authorList>
            <person name="Kim J."/>
        </authorList>
    </citation>
    <scope>NUCLEOTIDE SEQUENCE [LARGE SCALE GENOMIC DNA]</scope>
    <source>
        <strain evidence="4 5">JC52</strain>
    </source>
</reference>
<evidence type="ECO:0000313" key="5">
    <source>
        <dbReference type="Proteomes" id="UP000317036"/>
    </source>
</evidence>
<keyword evidence="1" id="KW-0378">Hydrolase</keyword>